<dbReference type="Proteomes" id="UP000663865">
    <property type="component" value="Unassembled WGS sequence"/>
</dbReference>
<gene>
    <name evidence="2" type="ORF">GRG538_LOCUS25753</name>
    <name evidence="1" type="ORF">KIK155_LOCUS20463</name>
</gene>
<dbReference type="Proteomes" id="UP000663872">
    <property type="component" value="Unassembled WGS sequence"/>
</dbReference>
<evidence type="ECO:0000313" key="1">
    <source>
        <dbReference type="EMBL" id="CAF3591437.1"/>
    </source>
</evidence>
<sequence>MQRRPTGMGQRTGLHYLEVAQNIRRYQNQRNGVPDVSSEEAALQFVHGGGSGWGSSRHRVEPASSPFREMAYIFSPPYMEHPTMALLFASNGRRQKYKYSYARLISLYYEYCPIVTRMPNSEDPKHPKGFSHPPPGARPFEIIVMQTPIIYNGHPNGFNYNYSSQPTFLYGNYYNPSFTIFHPTIVLPQFIPPATQNT</sequence>
<dbReference type="EMBL" id="CAJNYT010004405">
    <property type="protein sequence ID" value="CAF3661078.1"/>
    <property type="molecule type" value="Genomic_DNA"/>
</dbReference>
<proteinExistence type="predicted"/>
<comment type="caution">
    <text evidence="1">The sequence shown here is derived from an EMBL/GenBank/DDBJ whole genome shotgun (WGS) entry which is preliminary data.</text>
</comment>
<organism evidence="1 3">
    <name type="scientific">Rotaria socialis</name>
    <dbReference type="NCBI Taxonomy" id="392032"/>
    <lineage>
        <taxon>Eukaryota</taxon>
        <taxon>Metazoa</taxon>
        <taxon>Spiralia</taxon>
        <taxon>Gnathifera</taxon>
        <taxon>Rotifera</taxon>
        <taxon>Eurotatoria</taxon>
        <taxon>Bdelloidea</taxon>
        <taxon>Philodinida</taxon>
        <taxon>Philodinidae</taxon>
        <taxon>Rotaria</taxon>
    </lineage>
</organism>
<evidence type="ECO:0000313" key="3">
    <source>
        <dbReference type="Proteomes" id="UP000663865"/>
    </source>
</evidence>
<accession>A0A818MM03</accession>
<dbReference type="EMBL" id="CAJNYV010003598">
    <property type="protein sequence ID" value="CAF3591437.1"/>
    <property type="molecule type" value="Genomic_DNA"/>
</dbReference>
<name>A0A818MM03_9BILA</name>
<reference evidence="1" key="1">
    <citation type="submission" date="2021-02" db="EMBL/GenBank/DDBJ databases">
        <authorList>
            <person name="Nowell W R."/>
        </authorList>
    </citation>
    <scope>NUCLEOTIDE SEQUENCE</scope>
</reference>
<protein>
    <submittedName>
        <fullName evidence="1">Uncharacterized protein</fullName>
    </submittedName>
</protein>
<evidence type="ECO:0000313" key="2">
    <source>
        <dbReference type="EMBL" id="CAF3661078.1"/>
    </source>
</evidence>
<dbReference type="AlphaFoldDB" id="A0A818MM03"/>